<dbReference type="EMBL" id="FXZI01000003">
    <property type="protein sequence ID" value="SMX83339.1"/>
    <property type="molecule type" value="Genomic_DNA"/>
</dbReference>
<sequence>MNSSEAYFAIEDRLYEGDYVEMSDPRGGLIIKVAAEVEQHPMPASMASAFGGGQTDTRR</sequence>
<name>A0A2H1J7C9_BREAU</name>
<protein>
    <submittedName>
        <fullName evidence="1">Uncharacterized protein</fullName>
    </submittedName>
</protein>
<dbReference type="Proteomes" id="UP000234300">
    <property type="component" value="Unassembled WGS sequence"/>
</dbReference>
<reference evidence="1 2" key="1">
    <citation type="submission" date="2017-03" db="EMBL/GenBank/DDBJ databases">
        <authorList>
            <person name="Afonso C.L."/>
            <person name="Miller P.J."/>
            <person name="Scott M.A."/>
            <person name="Spackman E."/>
            <person name="Goraichik I."/>
            <person name="Dimitrov K.M."/>
            <person name="Suarez D.L."/>
            <person name="Swayne D.E."/>
        </authorList>
    </citation>
    <scope>NUCLEOTIDE SEQUENCE [LARGE SCALE GENOMIC DNA]</scope>
    <source>
        <strain evidence="2">8(6)</strain>
    </source>
</reference>
<accession>A0A2H1J7C9</accession>
<gene>
    <name evidence="1" type="ORF">BAURA86_01391</name>
</gene>
<evidence type="ECO:0000313" key="2">
    <source>
        <dbReference type="Proteomes" id="UP000234300"/>
    </source>
</evidence>
<evidence type="ECO:0000313" key="1">
    <source>
        <dbReference type="EMBL" id="SMX83339.1"/>
    </source>
</evidence>
<proteinExistence type="predicted"/>
<organism evidence="1 2">
    <name type="scientific">Brevibacterium aurantiacum</name>
    <dbReference type="NCBI Taxonomy" id="273384"/>
    <lineage>
        <taxon>Bacteria</taxon>
        <taxon>Bacillati</taxon>
        <taxon>Actinomycetota</taxon>
        <taxon>Actinomycetes</taxon>
        <taxon>Micrococcales</taxon>
        <taxon>Brevibacteriaceae</taxon>
        <taxon>Brevibacterium</taxon>
    </lineage>
</organism>
<dbReference type="AlphaFoldDB" id="A0A2H1J7C9"/>